<dbReference type="InterPro" id="IPR036465">
    <property type="entry name" value="vWFA_dom_sf"/>
</dbReference>
<organism evidence="2 3">
    <name type="scientific">Ascaris lumbricoides</name>
    <name type="common">Giant roundworm</name>
    <dbReference type="NCBI Taxonomy" id="6252"/>
    <lineage>
        <taxon>Eukaryota</taxon>
        <taxon>Metazoa</taxon>
        <taxon>Ecdysozoa</taxon>
        <taxon>Nematoda</taxon>
        <taxon>Chromadorea</taxon>
        <taxon>Rhabditida</taxon>
        <taxon>Spirurina</taxon>
        <taxon>Ascaridomorpha</taxon>
        <taxon>Ascaridoidea</taxon>
        <taxon>Ascarididae</taxon>
        <taxon>Ascaris</taxon>
    </lineage>
</organism>
<evidence type="ECO:0000313" key="3">
    <source>
        <dbReference type="WBParaSite" id="ALUE_0001632701-mRNA-1"/>
    </source>
</evidence>
<dbReference type="PANTHER" id="PTHR24020:SF84">
    <property type="entry name" value="VWFA DOMAIN-CONTAINING PROTEIN"/>
    <property type="match status" value="1"/>
</dbReference>
<dbReference type="PANTHER" id="PTHR24020">
    <property type="entry name" value="COLLAGEN ALPHA"/>
    <property type="match status" value="1"/>
</dbReference>
<keyword evidence="2" id="KW-1185">Reference proteome</keyword>
<dbReference type="WBParaSite" id="ALUE_0001632701-mRNA-1">
    <property type="protein sequence ID" value="ALUE_0001632701-mRNA-1"/>
    <property type="gene ID" value="ALUE_0001632701"/>
</dbReference>
<evidence type="ECO:0000313" key="2">
    <source>
        <dbReference type="Proteomes" id="UP000036681"/>
    </source>
</evidence>
<dbReference type="InterPro" id="IPR002035">
    <property type="entry name" value="VWF_A"/>
</dbReference>
<accession>A0A0M3IE32</accession>
<dbReference type="SUPFAM" id="SSF53300">
    <property type="entry name" value="vWA-like"/>
    <property type="match status" value="1"/>
</dbReference>
<dbReference type="Gene3D" id="3.40.50.410">
    <property type="entry name" value="von Willebrand factor, type A domain"/>
    <property type="match status" value="1"/>
</dbReference>
<sequence length="118" mass="13379">MLILSARCIVRAAPLDLVFILDSSGSLKNKFQDEIDVIRRIVKHVTIGETATRVMLVQFSGVQHLEFNFNKFTNRDDILSALDVLRHVSGITRVGGAFEFALNKMNPENVRYIVWCTI</sequence>
<proteinExistence type="predicted"/>
<reference evidence="3" key="1">
    <citation type="submission" date="2017-02" db="UniProtKB">
        <authorList>
            <consortium name="WormBaseParasite"/>
        </authorList>
    </citation>
    <scope>IDENTIFICATION</scope>
</reference>
<name>A0A0M3IE32_ASCLU</name>
<evidence type="ECO:0000259" key="1">
    <source>
        <dbReference type="PROSITE" id="PS50234"/>
    </source>
</evidence>
<dbReference type="Proteomes" id="UP000036681">
    <property type="component" value="Unplaced"/>
</dbReference>
<feature type="domain" description="VWFA" evidence="1">
    <location>
        <begin position="16"/>
        <end position="105"/>
    </location>
</feature>
<protein>
    <submittedName>
        <fullName evidence="3">VWFA domain-containing protein</fullName>
    </submittedName>
</protein>
<dbReference type="InterPro" id="IPR050525">
    <property type="entry name" value="ECM_Assembly_Org"/>
</dbReference>
<dbReference type="Pfam" id="PF00092">
    <property type="entry name" value="VWA"/>
    <property type="match status" value="1"/>
</dbReference>
<dbReference type="PROSITE" id="PS50234">
    <property type="entry name" value="VWFA"/>
    <property type="match status" value="1"/>
</dbReference>
<dbReference type="AlphaFoldDB" id="A0A0M3IE32"/>